<evidence type="ECO:0000313" key="2">
    <source>
        <dbReference type="EMBL" id="GAJ19234.1"/>
    </source>
</evidence>
<organism evidence="2">
    <name type="scientific">marine sediment metagenome</name>
    <dbReference type="NCBI Taxonomy" id="412755"/>
    <lineage>
        <taxon>unclassified sequences</taxon>
        <taxon>metagenomes</taxon>
        <taxon>ecological metagenomes</taxon>
    </lineage>
</organism>
<feature type="transmembrane region" description="Helical" evidence="1">
    <location>
        <begin position="17"/>
        <end position="36"/>
    </location>
</feature>
<dbReference type="EMBL" id="BARW01043327">
    <property type="protein sequence ID" value="GAJ19234.1"/>
    <property type="molecule type" value="Genomic_DNA"/>
</dbReference>
<keyword evidence="1" id="KW-1133">Transmembrane helix</keyword>
<feature type="non-terminal residue" evidence="2">
    <location>
        <position position="1"/>
    </location>
</feature>
<reference evidence="2" key="1">
    <citation type="journal article" date="2014" name="Front. Microbiol.">
        <title>High frequency of phylogenetically diverse reductive dehalogenase-homologous genes in deep subseafloor sedimentary metagenomes.</title>
        <authorList>
            <person name="Kawai M."/>
            <person name="Futagami T."/>
            <person name="Toyoda A."/>
            <person name="Takaki Y."/>
            <person name="Nishi S."/>
            <person name="Hori S."/>
            <person name="Arai W."/>
            <person name="Tsubouchi T."/>
            <person name="Morono Y."/>
            <person name="Uchiyama I."/>
            <person name="Ito T."/>
            <person name="Fujiyama A."/>
            <person name="Inagaki F."/>
            <person name="Takami H."/>
        </authorList>
    </citation>
    <scope>NUCLEOTIDE SEQUENCE</scope>
    <source>
        <strain evidence="2">Expedition CK06-06</strain>
    </source>
</reference>
<protein>
    <submittedName>
        <fullName evidence="2">Uncharacterized protein</fullName>
    </submittedName>
</protein>
<accession>X1UP00</accession>
<keyword evidence="1" id="KW-0812">Transmembrane</keyword>
<feature type="non-terminal residue" evidence="2">
    <location>
        <position position="37"/>
    </location>
</feature>
<gene>
    <name evidence="2" type="ORF">S12H4_63547</name>
</gene>
<comment type="caution">
    <text evidence="2">The sequence shown here is derived from an EMBL/GenBank/DDBJ whole genome shotgun (WGS) entry which is preliminary data.</text>
</comment>
<keyword evidence="1" id="KW-0472">Membrane</keyword>
<proteinExistence type="predicted"/>
<evidence type="ECO:0000256" key="1">
    <source>
        <dbReference type="SAM" id="Phobius"/>
    </source>
</evidence>
<sequence>YWIFLDRWVAEAPKPPWRLIGVAAAASACVVGLAVVA</sequence>
<name>X1UP00_9ZZZZ</name>
<dbReference type="AlphaFoldDB" id="X1UP00"/>